<dbReference type="Pfam" id="PF03411">
    <property type="entry name" value="Peptidase_M74"/>
    <property type="match status" value="1"/>
</dbReference>
<dbReference type="GO" id="GO:0004252">
    <property type="term" value="F:serine-type endopeptidase activity"/>
    <property type="evidence" value="ECO:0007669"/>
    <property type="project" value="InterPro"/>
</dbReference>
<keyword evidence="4" id="KW-0574">Periplasm</keyword>
<keyword evidence="2" id="KW-0479">Metal-binding</keyword>
<gene>
    <name evidence="8" type="ORF">E4656_12240</name>
</gene>
<dbReference type="GO" id="GO:0030288">
    <property type="term" value="C:outer membrane-bounded periplasmic space"/>
    <property type="evidence" value="ECO:0007669"/>
    <property type="project" value="InterPro"/>
</dbReference>
<keyword evidence="1" id="KW-0645">Protease</keyword>
<dbReference type="GO" id="GO:0008237">
    <property type="term" value="F:metallopeptidase activity"/>
    <property type="evidence" value="ECO:0007669"/>
    <property type="project" value="UniProtKB-KW"/>
</dbReference>
<dbReference type="InterPro" id="IPR005073">
    <property type="entry name" value="Peptidase_M74"/>
</dbReference>
<evidence type="ECO:0000256" key="3">
    <source>
        <dbReference type="ARBA" id="ARBA00022729"/>
    </source>
</evidence>
<proteinExistence type="predicted"/>
<evidence type="ECO:0000256" key="2">
    <source>
        <dbReference type="ARBA" id="ARBA00022723"/>
    </source>
</evidence>
<dbReference type="SUPFAM" id="SSF55166">
    <property type="entry name" value="Hedgehog/DD-peptidase"/>
    <property type="match status" value="1"/>
</dbReference>
<dbReference type="EMBL" id="SRMF01000004">
    <property type="protein sequence ID" value="TGG92978.1"/>
    <property type="molecule type" value="Genomic_DNA"/>
</dbReference>
<evidence type="ECO:0000256" key="7">
    <source>
        <dbReference type="ARBA" id="ARBA00023049"/>
    </source>
</evidence>
<dbReference type="GO" id="GO:0006508">
    <property type="term" value="P:proteolysis"/>
    <property type="evidence" value="ECO:0007669"/>
    <property type="project" value="UniProtKB-KW"/>
</dbReference>
<dbReference type="PROSITE" id="PS51257">
    <property type="entry name" value="PROKAR_LIPOPROTEIN"/>
    <property type="match status" value="1"/>
</dbReference>
<reference evidence="8 9" key="1">
    <citation type="submission" date="2019-04" db="EMBL/GenBank/DDBJ databases">
        <title>Natronospirillum operosus gen. nov., sp. nov., a haloalkaliphilic satellite isolated from decaying biomass of laboratory culture of cyanobacterium Geitlerinema sp. and proposal of Natronospirillaceae fam. nov. and Saccharospirillaceae fam. nov.</title>
        <authorList>
            <person name="Kevbrin V."/>
            <person name="Boltyanskaya Y."/>
            <person name="Koziaeva V."/>
            <person name="Grouzdev D.S."/>
            <person name="Park M."/>
            <person name="Cho J."/>
        </authorList>
    </citation>
    <scope>NUCLEOTIDE SEQUENCE [LARGE SCALE GENOMIC DNA]</scope>
    <source>
        <strain evidence="8 9">G-116</strain>
    </source>
</reference>
<dbReference type="OrthoDB" id="1467367at2"/>
<organism evidence="8 9">
    <name type="scientific">Natronospirillum operosum</name>
    <dbReference type="NCBI Taxonomy" id="2759953"/>
    <lineage>
        <taxon>Bacteria</taxon>
        <taxon>Pseudomonadati</taxon>
        <taxon>Pseudomonadota</taxon>
        <taxon>Gammaproteobacteria</taxon>
        <taxon>Oceanospirillales</taxon>
        <taxon>Natronospirillaceae</taxon>
        <taxon>Natronospirillum</taxon>
    </lineage>
</organism>
<dbReference type="InterPro" id="IPR009045">
    <property type="entry name" value="Zn_M74/Hedgehog-like"/>
</dbReference>
<evidence type="ECO:0000256" key="4">
    <source>
        <dbReference type="ARBA" id="ARBA00022764"/>
    </source>
</evidence>
<keyword evidence="3" id="KW-0732">Signal</keyword>
<evidence type="ECO:0000256" key="5">
    <source>
        <dbReference type="ARBA" id="ARBA00022801"/>
    </source>
</evidence>
<dbReference type="GO" id="GO:0046872">
    <property type="term" value="F:metal ion binding"/>
    <property type="evidence" value="ECO:0007669"/>
    <property type="project" value="UniProtKB-KW"/>
</dbReference>
<accession>A0A4Z0WFA2</accession>
<keyword evidence="5" id="KW-0378">Hydrolase</keyword>
<evidence type="ECO:0000256" key="1">
    <source>
        <dbReference type="ARBA" id="ARBA00022670"/>
    </source>
</evidence>
<dbReference type="AlphaFoldDB" id="A0A4Z0WFA2"/>
<evidence type="ECO:0000256" key="6">
    <source>
        <dbReference type="ARBA" id="ARBA00022833"/>
    </source>
</evidence>
<dbReference type="Proteomes" id="UP000297475">
    <property type="component" value="Unassembled WGS sequence"/>
</dbReference>
<keyword evidence="9" id="KW-1185">Reference proteome</keyword>
<name>A0A4Z0WFA2_9GAMM</name>
<keyword evidence="7" id="KW-0482">Metalloprotease</keyword>
<comment type="caution">
    <text evidence="8">The sequence shown here is derived from an EMBL/GenBank/DDBJ whole genome shotgun (WGS) entry which is preliminary data.</text>
</comment>
<dbReference type="Gene3D" id="3.30.1380.10">
    <property type="match status" value="1"/>
</dbReference>
<keyword evidence="6" id="KW-0862">Zinc</keyword>
<evidence type="ECO:0000313" key="9">
    <source>
        <dbReference type="Proteomes" id="UP000297475"/>
    </source>
</evidence>
<sequence>MKNVLAITAVSALLLFGCAFWGNDILRLLESSTPSTSIGPVNDGRLIHGKRLPSSGPNFQTYSRLGSTLGRTAVHSRVRDAMLAAYAELEQGTPGVQYVYGETGWPWGGRFRPHRTHQNGLSVDFMVPVTHNGEPIALPTSPFNKFGYALQFDSNGRSGNLQVDFDSMAAHLDVMDRVAREHGLRIDLVVFAPDLQERLFESDPGSTLQSRLRFNVNPSWVRHDDHYHVDFAMVDD</sequence>
<evidence type="ECO:0000313" key="8">
    <source>
        <dbReference type="EMBL" id="TGG92978.1"/>
    </source>
</evidence>
<protein>
    <submittedName>
        <fullName evidence="8">Replication initiation protein</fullName>
    </submittedName>
</protein>